<keyword evidence="1" id="KW-0812">Transmembrane</keyword>
<dbReference type="OrthoDB" id="5865705at2759"/>
<dbReference type="EMBL" id="KZ347220">
    <property type="protein sequence ID" value="PIO68176.1"/>
    <property type="molecule type" value="Genomic_DNA"/>
</dbReference>
<keyword evidence="4" id="KW-1185">Reference proteome</keyword>
<proteinExistence type="predicted"/>
<name>A0A2G9UD63_TELCI</name>
<reference evidence="3 4" key="1">
    <citation type="submission" date="2015-09" db="EMBL/GenBank/DDBJ databases">
        <title>Draft genome of the parasitic nematode Teladorsagia circumcincta isolate WARC Sus (inbred).</title>
        <authorList>
            <person name="Mitreva M."/>
        </authorList>
    </citation>
    <scope>NUCLEOTIDE SEQUENCE [LARGE SCALE GENOMIC DNA]</scope>
    <source>
        <strain evidence="3 4">S</strain>
    </source>
</reference>
<keyword evidence="1" id="KW-0472">Membrane</keyword>
<organism evidence="3 4">
    <name type="scientific">Teladorsagia circumcincta</name>
    <name type="common">Brown stomach worm</name>
    <name type="synonym">Ostertagia circumcincta</name>
    <dbReference type="NCBI Taxonomy" id="45464"/>
    <lineage>
        <taxon>Eukaryota</taxon>
        <taxon>Metazoa</taxon>
        <taxon>Ecdysozoa</taxon>
        <taxon>Nematoda</taxon>
        <taxon>Chromadorea</taxon>
        <taxon>Rhabditida</taxon>
        <taxon>Rhabditina</taxon>
        <taxon>Rhabditomorpha</taxon>
        <taxon>Strongyloidea</taxon>
        <taxon>Trichostrongylidae</taxon>
        <taxon>Teladorsagia</taxon>
    </lineage>
</organism>
<evidence type="ECO:0000256" key="2">
    <source>
        <dbReference type="SAM" id="SignalP"/>
    </source>
</evidence>
<sequence length="183" mass="20268">MVVPFIAGLLLLITVNAENDSASGAYRSCKGKLEYPKRGTDLPRWCQKMRIDVGSCVSKKLKISDNGSIASRGNVLLSAFKQNPNSELLTDVKLYHYGCLYNNWRDYFDQNCYKRMVQDCVDGNKSCYYDACPGHKSKTNSRTGDSSGNQFKFIPHLGSGSGVHVPCIALVLTVIVFSINLLI</sequence>
<feature type="signal peptide" evidence="2">
    <location>
        <begin position="1"/>
        <end position="17"/>
    </location>
</feature>
<gene>
    <name evidence="3" type="ORF">TELCIR_10051</name>
</gene>
<accession>A0A2G9UD63</accession>
<protein>
    <submittedName>
        <fullName evidence="3">Uncharacterized protein</fullName>
    </submittedName>
</protein>
<feature type="transmembrane region" description="Helical" evidence="1">
    <location>
        <begin position="163"/>
        <end position="182"/>
    </location>
</feature>
<feature type="chain" id="PRO_5013594155" evidence="2">
    <location>
        <begin position="18"/>
        <end position="183"/>
    </location>
</feature>
<dbReference type="AlphaFoldDB" id="A0A2G9UD63"/>
<evidence type="ECO:0000313" key="4">
    <source>
        <dbReference type="Proteomes" id="UP000230423"/>
    </source>
</evidence>
<dbReference type="Proteomes" id="UP000230423">
    <property type="component" value="Unassembled WGS sequence"/>
</dbReference>
<evidence type="ECO:0000256" key="1">
    <source>
        <dbReference type="SAM" id="Phobius"/>
    </source>
</evidence>
<keyword evidence="1" id="KW-1133">Transmembrane helix</keyword>
<evidence type="ECO:0000313" key="3">
    <source>
        <dbReference type="EMBL" id="PIO68176.1"/>
    </source>
</evidence>
<keyword evidence="2" id="KW-0732">Signal</keyword>